<evidence type="ECO:0000259" key="1">
    <source>
        <dbReference type="Pfam" id="PF09313"/>
    </source>
</evidence>
<dbReference type="Gene3D" id="1.10.490.10">
    <property type="entry name" value="Globins"/>
    <property type="match status" value="1"/>
</dbReference>
<dbReference type="EMBL" id="JAENGP010000002">
    <property type="protein sequence ID" value="MBK1780071.1"/>
    <property type="molecule type" value="Genomic_DNA"/>
</dbReference>
<dbReference type="RefSeq" id="WP_200233449.1">
    <property type="nucleotide sequence ID" value="NZ_JAENGP010000002.1"/>
</dbReference>
<name>A0ABS1EDA3_9BURK</name>
<feature type="domain" description="TehB/YeaR-like" evidence="1">
    <location>
        <begin position="142"/>
        <end position="207"/>
    </location>
</feature>
<dbReference type="Gene3D" id="2.60.120.10">
    <property type="entry name" value="Jelly Rolls"/>
    <property type="match status" value="1"/>
</dbReference>
<accession>A0ABS1EDA3</accession>
<sequence>MTDTLHAEHISEADIAGMVSLFYERIRQDKDLGPIFEANVHDWDEHLVVLTDFWSALILGTRRFKGAPIPKHAALPDLSWPLFERWLAIFRTITHDIGNPHLQHKANMMAERIAAKLWQVYKEQTVMTLPDTLPPGLEYYSQSPVFTPETLPEKLKATHTTKAGTYGLLRVISGIVRFTVEHSQTDYIVTSGKQIVIEPDVPHHVQFELSGSFQIDFYRSKDHVKRD</sequence>
<dbReference type="InterPro" id="IPR009050">
    <property type="entry name" value="Globin-like_sf"/>
</dbReference>
<dbReference type="InterPro" id="IPR012292">
    <property type="entry name" value="Globin/Proto"/>
</dbReference>
<proteinExistence type="predicted"/>
<evidence type="ECO:0000313" key="2">
    <source>
        <dbReference type="EMBL" id="MBK1780071.1"/>
    </source>
</evidence>
<dbReference type="SUPFAM" id="SSF51197">
    <property type="entry name" value="Clavaminate synthase-like"/>
    <property type="match status" value="1"/>
</dbReference>
<organism evidence="2 3">
    <name type="scientific">Advenella mandrilli</name>
    <dbReference type="NCBI Taxonomy" id="2800330"/>
    <lineage>
        <taxon>Bacteria</taxon>
        <taxon>Pseudomonadati</taxon>
        <taxon>Pseudomonadota</taxon>
        <taxon>Betaproteobacteria</taxon>
        <taxon>Burkholderiales</taxon>
        <taxon>Alcaligenaceae</taxon>
    </lineage>
</organism>
<gene>
    <name evidence="2" type="ORF">JHL22_02440</name>
</gene>
<comment type="caution">
    <text evidence="2">The sequence shown here is derived from an EMBL/GenBank/DDBJ whole genome shotgun (WGS) entry which is preliminary data.</text>
</comment>
<dbReference type="Proteomes" id="UP000635316">
    <property type="component" value="Unassembled WGS sequence"/>
</dbReference>
<dbReference type="SUPFAM" id="SSF46458">
    <property type="entry name" value="Globin-like"/>
    <property type="match status" value="1"/>
</dbReference>
<dbReference type="InterPro" id="IPR015392">
    <property type="entry name" value="TehB/YeaR-like_dom"/>
</dbReference>
<evidence type="ECO:0000313" key="3">
    <source>
        <dbReference type="Proteomes" id="UP000635316"/>
    </source>
</evidence>
<dbReference type="InterPro" id="IPR014710">
    <property type="entry name" value="RmlC-like_jellyroll"/>
</dbReference>
<protein>
    <submittedName>
        <fullName evidence="2">DUF1971 domain-containing protein</fullName>
    </submittedName>
</protein>
<keyword evidence="3" id="KW-1185">Reference proteome</keyword>
<reference evidence="2 3" key="1">
    <citation type="submission" date="2020-12" db="EMBL/GenBank/DDBJ databases">
        <authorList>
            <person name="Lu T."/>
            <person name="Wang Q."/>
            <person name="Han X."/>
        </authorList>
    </citation>
    <scope>NUCLEOTIDE SEQUENCE [LARGE SCALE GENOMIC DNA]</scope>
    <source>
        <strain evidence="2 3">WQ 585</strain>
    </source>
</reference>
<dbReference type="Pfam" id="PF09313">
    <property type="entry name" value="TehB-like"/>
    <property type="match status" value="1"/>
</dbReference>
<dbReference type="CDD" id="cd08916">
    <property type="entry name" value="TrHb3_P"/>
    <property type="match status" value="1"/>
</dbReference>